<evidence type="ECO:0000313" key="1">
    <source>
        <dbReference type="EMBL" id="VUG16007.1"/>
    </source>
</evidence>
<reference evidence="1 2" key="1">
    <citation type="submission" date="2019-07" db="EMBL/GenBank/DDBJ databases">
        <authorList>
            <person name="Friedrich A."/>
            <person name="Schacherer J."/>
        </authorList>
    </citation>
    <scope>NUCLEOTIDE SEQUENCE [LARGE SCALE GENOMIC DNA]</scope>
</reference>
<accession>A0A7D9GYP0</accession>
<dbReference type="Proteomes" id="UP000478008">
    <property type="component" value="Unassembled WGS sequence"/>
</dbReference>
<dbReference type="AlphaFoldDB" id="A0A7D9GYP0"/>
<protein>
    <submittedName>
        <fullName evidence="1">DEBR0S1_05204g1_1</fullName>
    </submittedName>
</protein>
<keyword evidence="2" id="KW-1185">Reference proteome</keyword>
<gene>
    <name evidence="1" type="ORF">DEBR0S1_05204G</name>
</gene>
<proteinExistence type="predicted"/>
<dbReference type="EMBL" id="CABFWN010000001">
    <property type="protein sequence ID" value="VUG16007.1"/>
    <property type="molecule type" value="Genomic_DNA"/>
</dbReference>
<name>A0A7D9GYP0_DEKBR</name>
<evidence type="ECO:0000313" key="2">
    <source>
        <dbReference type="Proteomes" id="UP000478008"/>
    </source>
</evidence>
<organism evidence="1 2">
    <name type="scientific">Dekkera bruxellensis</name>
    <name type="common">Brettanomyces custersii</name>
    <dbReference type="NCBI Taxonomy" id="5007"/>
    <lineage>
        <taxon>Eukaryota</taxon>
        <taxon>Fungi</taxon>
        <taxon>Dikarya</taxon>
        <taxon>Ascomycota</taxon>
        <taxon>Saccharomycotina</taxon>
        <taxon>Pichiomycetes</taxon>
        <taxon>Pichiales</taxon>
        <taxon>Pichiaceae</taxon>
        <taxon>Brettanomyces</taxon>
    </lineage>
</organism>
<sequence length="495" mass="57182">MKIPREVTCKNVINVTQKIKKIQPIPRTARPILATYDLPMKNFWYEKQKAISSYMKNKELGEFSISYNQGPYGSLNSSFYNITKTSLDRYFRPGKSRLKDISLLIQSQQSKLSNFKELPRDQAHYKNYTRISHNLLWGHIMFRRVHNKKKYINTMLVSIKATLKEKIKSADRCHIAPNQGAFVHSKLLSYFKSFKEFLGLDTVMTDVSQIEALKISQRLIKDQLLTNTTEIKHGRMDSNFSVEDFYLKLQDNFGSNVISEIQKLMTLNRSGREQIKKTLMETLTSNAILTSDEITILMLCWLQDGADLRYILSQLGNYNGQLDLNASHYNILLRKESGNMLDCLEQMWKLHIKPDRITMSTLIETAGKTNDIELLLKVTYIMLHIIQVDIDLAMMERITKAYMQCGQKMIPLLFLKSAINSYRTKPTSERDNEPDIDIDDVLAVDALLTDWEYEGACRPLLNHVIKPTEGMLMGILNLFKGTEHNNIIRLLASDD</sequence>